<evidence type="ECO:0000256" key="11">
    <source>
        <dbReference type="PIRNR" id="PIRNR001461"/>
    </source>
</evidence>
<evidence type="ECO:0000256" key="4">
    <source>
        <dbReference type="ARBA" id="ARBA00001947"/>
    </source>
</evidence>
<reference evidence="15" key="1">
    <citation type="journal article" date="2022" name="Int. J. Syst. Evol. Microbiol.">
        <title>Pseudomonas aegrilactucae sp. nov. and Pseudomonas morbosilactucae sp. nov., pathogens causing bacterial rot of lettuce in Japan.</title>
        <authorList>
            <person name="Sawada H."/>
            <person name="Fujikawa T."/>
            <person name="Satou M."/>
        </authorList>
    </citation>
    <scope>NUCLEOTIDE SEQUENCE</scope>
    <source>
        <strain evidence="15">0166_1</strain>
    </source>
</reference>
<keyword evidence="16" id="KW-1185">Reference proteome</keyword>
<dbReference type="InterPro" id="IPR011060">
    <property type="entry name" value="RibuloseP-bd_barrel"/>
</dbReference>
<dbReference type="RefSeq" id="WP_259315491.1">
    <property type="nucleotide sequence ID" value="NZ_CP087164.1"/>
</dbReference>
<comment type="caution">
    <text evidence="10">Lacks conserved residue(s) required for the propagation of feature annotation.</text>
</comment>
<dbReference type="EMBL" id="CP087164">
    <property type="protein sequence ID" value="UGS35808.1"/>
    <property type="molecule type" value="Genomic_DNA"/>
</dbReference>
<feature type="binding site" evidence="14">
    <location>
        <begin position="148"/>
        <end position="151"/>
    </location>
    <ligand>
        <name>substrate</name>
    </ligand>
</feature>
<comment type="function">
    <text evidence="10">Catalyzes the reversible epimerization of D-ribulose 5-phosphate to D-xylulose 5-phosphate.</text>
</comment>
<keyword evidence="13" id="KW-0862">Zinc</keyword>
<dbReference type="EC" id="5.1.3.1" evidence="7 10"/>
<evidence type="ECO:0000256" key="3">
    <source>
        <dbReference type="ARBA" id="ARBA00001941"/>
    </source>
</evidence>
<keyword evidence="8 10" id="KW-0479">Metal-binding</keyword>
<evidence type="ECO:0000256" key="9">
    <source>
        <dbReference type="ARBA" id="ARBA00023235"/>
    </source>
</evidence>
<comment type="cofactor">
    <cofactor evidence="3">
        <name>Co(2+)</name>
        <dbReference type="ChEBI" id="CHEBI:48828"/>
    </cofactor>
</comment>
<dbReference type="InterPro" id="IPR013785">
    <property type="entry name" value="Aldolase_TIM"/>
</dbReference>
<protein>
    <recommendedName>
        <fullName evidence="7 10">Ribulose-phosphate 3-epimerase</fullName>
        <ecNumber evidence="7 10">5.1.3.1</ecNumber>
    </recommendedName>
</protein>
<feature type="binding site" evidence="10 14">
    <location>
        <position position="72"/>
    </location>
    <ligand>
        <name>substrate</name>
    </ligand>
</feature>
<comment type="cofactor">
    <cofactor evidence="10 13">
        <name>a divalent metal cation</name>
        <dbReference type="ChEBI" id="CHEBI:60240"/>
    </cofactor>
    <text evidence="10 13">Binds 1 divalent metal cation per subunit.</text>
</comment>
<evidence type="ECO:0000256" key="8">
    <source>
        <dbReference type="ARBA" id="ARBA00022723"/>
    </source>
</evidence>
<evidence type="ECO:0000256" key="1">
    <source>
        <dbReference type="ARBA" id="ARBA00001782"/>
    </source>
</evidence>
<keyword evidence="9 10" id="KW-0413">Isomerase</keyword>
<keyword evidence="10 11" id="KW-0119">Carbohydrate metabolism</keyword>
<dbReference type="FunFam" id="3.20.20.70:FF:000004">
    <property type="entry name" value="Ribulose-phosphate 3-epimerase"/>
    <property type="match status" value="1"/>
</dbReference>
<name>A0A9E6XWP6_9ACTN</name>
<feature type="active site" description="Proton acceptor" evidence="10 12">
    <location>
        <position position="38"/>
    </location>
</feature>
<feature type="binding site" evidence="10">
    <location>
        <begin position="178"/>
        <end position="180"/>
    </location>
    <ligand>
        <name>substrate</name>
    </ligand>
</feature>
<dbReference type="KEGG" id="sbae:DSM104329_02204"/>
<evidence type="ECO:0000313" key="16">
    <source>
        <dbReference type="Proteomes" id="UP001162834"/>
    </source>
</evidence>
<dbReference type="NCBIfam" id="TIGR01163">
    <property type="entry name" value="rpe"/>
    <property type="match status" value="1"/>
</dbReference>
<gene>
    <name evidence="10 15" type="primary">rpe</name>
    <name evidence="15" type="ORF">DSM104329_02204</name>
</gene>
<comment type="similarity">
    <text evidence="6 10 11">Belongs to the ribulose-phosphate 3-epimerase family.</text>
</comment>
<dbReference type="PANTHER" id="PTHR11749">
    <property type="entry name" value="RIBULOSE-5-PHOSPHATE-3-EPIMERASE"/>
    <property type="match status" value="1"/>
</dbReference>
<evidence type="ECO:0000256" key="10">
    <source>
        <dbReference type="HAMAP-Rule" id="MF_02227"/>
    </source>
</evidence>
<feature type="active site" description="Proton donor" evidence="10 12">
    <location>
        <position position="178"/>
    </location>
</feature>
<evidence type="ECO:0000256" key="14">
    <source>
        <dbReference type="PIRSR" id="PIRSR001461-3"/>
    </source>
</evidence>
<dbReference type="Proteomes" id="UP001162834">
    <property type="component" value="Chromosome"/>
</dbReference>
<dbReference type="Gene3D" id="3.20.20.70">
    <property type="entry name" value="Aldolase class I"/>
    <property type="match status" value="1"/>
</dbReference>
<feature type="binding site" evidence="10 14">
    <location>
        <begin position="200"/>
        <end position="201"/>
    </location>
    <ligand>
        <name>substrate</name>
    </ligand>
</feature>
<feature type="binding site" evidence="10 13">
    <location>
        <position position="36"/>
    </location>
    <ligand>
        <name>a divalent metal cation</name>
        <dbReference type="ChEBI" id="CHEBI:60240"/>
    </ligand>
</feature>
<proteinExistence type="inferred from homology"/>
<feature type="binding site" evidence="10 13">
    <location>
        <position position="38"/>
    </location>
    <ligand>
        <name>a divalent metal cation</name>
        <dbReference type="ChEBI" id="CHEBI:60240"/>
    </ligand>
</feature>
<evidence type="ECO:0000256" key="7">
    <source>
        <dbReference type="ARBA" id="ARBA00013188"/>
    </source>
</evidence>
<feature type="binding site" evidence="10 13">
    <location>
        <position position="72"/>
    </location>
    <ligand>
        <name>a divalent metal cation</name>
        <dbReference type="ChEBI" id="CHEBI:60240"/>
    </ligand>
</feature>
<evidence type="ECO:0000256" key="6">
    <source>
        <dbReference type="ARBA" id="ARBA00009541"/>
    </source>
</evidence>
<dbReference type="Pfam" id="PF00834">
    <property type="entry name" value="Ribul_P_3_epim"/>
    <property type="match status" value="1"/>
</dbReference>
<dbReference type="PIRSF" id="PIRSF001461">
    <property type="entry name" value="RPE"/>
    <property type="match status" value="1"/>
</dbReference>
<evidence type="ECO:0000313" key="15">
    <source>
        <dbReference type="EMBL" id="UGS35808.1"/>
    </source>
</evidence>
<keyword evidence="13" id="KW-0170">Cobalt</keyword>
<comment type="cofactor">
    <cofactor evidence="5">
        <name>Fe(2+)</name>
        <dbReference type="ChEBI" id="CHEBI:29033"/>
    </cofactor>
</comment>
<dbReference type="InterPro" id="IPR000056">
    <property type="entry name" value="Ribul_P_3_epim-like"/>
</dbReference>
<dbReference type="SUPFAM" id="SSF51366">
    <property type="entry name" value="Ribulose-phoshate binding barrel"/>
    <property type="match status" value="1"/>
</dbReference>
<comment type="catalytic activity">
    <reaction evidence="1 10 11">
        <text>D-ribulose 5-phosphate = D-xylulose 5-phosphate</text>
        <dbReference type="Rhea" id="RHEA:13677"/>
        <dbReference type="ChEBI" id="CHEBI:57737"/>
        <dbReference type="ChEBI" id="CHEBI:58121"/>
        <dbReference type="EC" id="5.1.3.1"/>
    </reaction>
</comment>
<dbReference type="InterPro" id="IPR026019">
    <property type="entry name" value="Ribul_P_3_epim"/>
</dbReference>
<comment type="cofactor">
    <cofactor evidence="4">
        <name>Zn(2+)</name>
        <dbReference type="ChEBI" id="CHEBI:29105"/>
    </cofactor>
</comment>
<evidence type="ECO:0000256" key="2">
    <source>
        <dbReference type="ARBA" id="ARBA00001936"/>
    </source>
</evidence>
<evidence type="ECO:0000256" key="5">
    <source>
        <dbReference type="ARBA" id="ARBA00001954"/>
    </source>
</evidence>
<dbReference type="AlphaFoldDB" id="A0A9E6XWP6"/>
<comment type="cofactor">
    <cofactor evidence="2">
        <name>Mn(2+)</name>
        <dbReference type="ChEBI" id="CHEBI:29035"/>
    </cofactor>
</comment>
<dbReference type="NCBIfam" id="NF004076">
    <property type="entry name" value="PRK05581.1-4"/>
    <property type="match status" value="1"/>
</dbReference>
<dbReference type="GO" id="GO:0019323">
    <property type="term" value="P:pentose catabolic process"/>
    <property type="evidence" value="ECO:0007669"/>
    <property type="project" value="UniProtKB-UniRule"/>
</dbReference>
<dbReference type="HAMAP" id="MF_02227">
    <property type="entry name" value="RPE"/>
    <property type="match status" value="1"/>
</dbReference>
<keyword evidence="13" id="KW-0464">Manganese</keyword>
<comment type="pathway">
    <text evidence="10">Carbohydrate degradation.</text>
</comment>
<dbReference type="GO" id="GO:0046872">
    <property type="term" value="F:metal ion binding"/>
    <property type="evidence" value="ECO:0007669"/>
    <property type="project" value="UniProtKB-UniRule"/>
</dbReference>
<dbReference type="GO" id="GO:0005737">
    <property type="term" value="C:cytoplasm"/>
    <property type="evidence" value="ECO:0007669"/>
    <property type="project" value="UniProtKB-ARBA"/>
</dbReference>
<accession>A0A9E6XWP6</accession>
<dbReference type="GO" id="GO:0004750">
    <property type="term" value="F:D-ribulose-phosphate 3-epimerase activity"/>
    <property type="evidence" value="ECO:0007669"/>
    <property type="project" value="UniProtKB-UniRule"/>
</dbReference>
<sequence>MTTIPRGVAPSILSADFARLGEQVDLVLDAGARTIHFDVMDGHFVPPITVGPEVAKAIAPRIHAAGAILDVHLMVERPERHVDAFAEAGADRILVQVESTPNVHYAIRQIRDHGRSPGVVINPGTPVDAVAELVDVVDVVLCMTVNPGWGGQPFLESSIAKLGRLKALVGDRAEIEVDGGVDAGTAGPCAEAGATIFVAGSAIFHADDPVAAFHQISTAAGYG</sequence>
<dbReference type="GO" id="GO:0006098">
    <property type="term" value="P:pentose-phosphate shunt"/>
    <property type="evidence" value="ECO:0007669"/>
    <property type="project" value="UniProtKB-UniRule"/>
</dbReference>
<feature type="binding site" evidence="10 13">
    <location>
        <position position="178"/>
    </location>
    <ligand>
        <name>a divalent metal cation</name>
        <dbReference type="ChEBI" id="CHEBI:60240"/>
    </ligand>
</feature>
<feature type="binding site" evidence="10 14">
    <location>
        <position position="11"/>
    </location>
    <ligand>
        <name>substrate</name>
    </ligand>
</feature>
<dbReference type="CDD" id="cd00429">
    <property type="entry name" value="RPE"/>
    <property type="match status" value="1"/>
</dbReference>
<evidence type="ECO:0000256" key="12">
    <source>
        <dbReference type="PIRSR" id="PIRSR001461-1"/>
    </source>
</evidence>
<evidence type="ECO:0000256" key="13">
    <source>
        <dbReference type="PIRSR" id="PIRSR001461-2"/>
    </source>
</evidence>
<feature type="binding site" evidence="14">
    <location>
        <position position="180"/>
    </location>
    <ligand>
        <name>substrate</name>
    </ligand>
</feature>
<organism evidence="15 16">
    <name type="scientific">Capillimicrobium parvum</name>
    <dbReference type="NCBI Taxonomy" id="2884022"/>
    <lineage>
        <taxon>Bacteria</taxon>
        <taxon>Bacillati</taxon>
        <taxon>Actinomycetota</taxon>
        <taxon>Thermoleophilia</taxon>
        <taxon>Solirubrobacterales</taxon>
        <taxon>Capillimicrobiaceae</taxon>
        <taxon>Capillimicrobium</taxon>
    </lineage>
</organism>